<dbReference type="GO" id="GO:0005834">
    <property type="term" value="C:heterotrimeric G-protein complex"/>
    <property type="evidence" value="ECO:0007669"/>
    <property type="project" value="TreeGrafter"/>
</dbReference>
<dbReference type="GO" id="GO:0005525">
    <property type="term" value="F:GTP binding"/>
    <property type="evidence" value="ECO:0007669"/>
    <property type="project" value="UniProtKB-KW"/>
</dbReference>
<protein>
    <submittedName>
        <fullName evidence="7">Uncharacterized protein</fullName>
    </submittedName>
</protein>
<feature type="binding site" evidence="5">
    <location>
        <position position="301"/>
    </location>
    <ligand>
        <name>GTP</name>
        <dbReference type="ChEBI" id="CHEBI:37565"/>
    </ligand>
</feature>
<evidence type="ECO:0000313" key="7">
    <source>
        <dbReference type="EMBL" id="NDV33560.1"/>
    </source>
</evidence>
<evidence type="ECO:0000256" key="4">
    <source>
        <dbReference type="ARBA" id="ARBA00023224"/>
    </source>
</evidence>
<dbReference type="GO" id="GO:0007188">
    <property type="term" value="P:adenylate cyclase-modulating G protein-coupled receptor signaling pathway"/>
    <property type="evidence" value="ECO:0007669"/>
    <property type="project" value="TreeGrafter"/>
</dbReference>
<sequence length="328" mass="37400">MIGTGGSGKSTFCKQMQILHDQQQTLDAALHKSILLSNIIIGLQERIHVANKNDIETSEENRKIARHMLELNPWDIQWTDKLLGSAKKLYEDKFITELTKIPDVQLQIPEMEYLMARIDDFYNPEYVPSASDILRARQRTTGNHSVSFCTAKHKWTLIDLGGQFSEREKWVNILGATENLDNVKSKPPFAFIAFIALDDYDVKSVEDPAKTKFVLSLEVIAQFARNPEAANLCPLLFLNKNDIFKTKIASEKGFASFKANFPDFQGEQTYDDTFLHIKTITAEYFQREANLAEVPIFGTCALDAELMSKVFEEAQGYMFKRLLSYYGL</sequence>
<dbReference type="Gene3D" id="1.10.400.10">
    <property type="entry name" value="GI Alpha 1, domain 2-like"/>
    <property type="match status" value="1"/>
</dbReference>
<dbReference type="Gene3D" id="3.40.50.300">
    <property type="entry name" value="P-loop containing nucleotide triphosphate hydrolases"/>
    <property type="match status" value="1"/>
</dbReference>
<feature type="binding site" evidence="6">
    <location>
        <position position="140"/>
    </location>
    <ligand>
        <name>Mg(2+)</name>
        <dbReference type="ChEBI" id="CHEBI:18420"/>
    </ligand>
</feature>
<dbReference type="GO" id="GO:0005737">
    <property type="term" value="C:cytoplasm"/>
    <property type="evidence" value="ECO:0007669"/>
    <property type="project" value="TreeGrafter"/>
</dbReference>
<feature type="binding site" evidence="5">
    <location>
        <begin position="239"/>
        <end position="242"/>
    </location>
    <ligand>
        <name>GTP</name>
        <dbReference type="ChEBI" id="CHEBI:37565"/>
    </ligand>
</feature>
<dbReference type="EMBL" id="GIBP01004591">
    <property type="protein sequence ID" value="NDV33560.1"/>
    <property type="molecule type" value="Transcribed_RNA"/>
</dbReference>
<accession>A0A6B2L9I6</accession>
<dbReference type="AlphaFoldDB" id="A0A6B2L9I6"/>
<evidence type="ECO:0000256" key="5">
    <source>
        <dbReference type="PIRSR" id="PIRSR601019-1"/>
    </source>
</evidence>
<dbReference type="InterPro" id="IPR027417">
    <property type="entry name" value="P-loop_NTPase"/>
</dbReference>
<feature type="binding site" evidence="6">
    <location>
        <position position="10"/>
    </location>
    <ligand>
        <name>Mg(2+)</name>
        <dbReference type="ChEBI" id="CHEBI:18420"/>
    </ligand>
</feature>
<organism evidence="7">
    <name type="scientific">Arcella intermedia</name>
    <dbReference type="NCBI Taxonomy" id="1963864"/>
    <lineage>
        <taxon>Eukaryota</taxon>
        <taxon>Amoebozoa</taxon>
        <taxon>Tubulinea</taxon>
        <taxon>Elardia</taxon>
        <taxon>Arcellinida</taxon>
        <taxon>Sphaerothecina</taxon>
        <taxon>Arcellidae</taxon>
        <taxon>Arcella</taxon>
    </lineage>
</organism>
<feature type="binding site" evidence="5">
    <location>
        <begin position="134"/>
        <end position="140"/>
    </location>
    <ligand>
        <name>GTP</name>
        <dbReference type="ChEBI" id="CHEBI:37565"/>
    </ligand>
</feature>
<keyword evidence="4" id="KW-0807">Transducer</keyword>
<evidence type="ECO:0000256" key="3">
    <source>
        <dbReference type="ARBA" id="ARBA00023134"/>
    </source>
</evidence>
<proteinExistence type="predicted"/>
<evidence type="ECO:0000256" key="2">
    <source>
        <dbReference type="ARBA" id="ARBA00022741"/>
    </source>
</evidence>
<dbReference type="InterPro" id="IPR011025">
    <property type="entry name" value="GproteinA_insert"/>
</dbReference>
<evidence type="ECO:0000256" key="1">
    <source>
        <dbReference type="ARBA" id="ARBA00022723"/>
    </source>
</evidence>
<dbReference type="SMART" id="SM00275">
    <property type="entry name" value="G_alpha"/>
    <property type="match status" value="1"/>
</dbReference>
<dbReference type="PANTHER" id="PTHR10218:SF302">
    <property type="entry name" value="GUANINE NUCLEOTIDE-BINDING PROTEIN ALPHA-5 SUBUNIT"/>
    <property type="match status" value="1"/>
</dbReference>
<dbReference type="GO" id="GO:0001664">
    <property type="term" value="F:G protein-coupled receptor binding"/>
    <property type="evidence" value="ECO:0007669"/>
    <property type="project" value="TreeGrafter"/>
</dbReference>
<name>A0A6B2L9I6_9EUKA</name>
<dbReference type="InterPro" id="IPR001019">
    <property type="entry name" value="Gprotein_alpha_su"/>
</dbReference>
<dbReference type="GO" id="GO:0003924">
    <property type="term" value="F:GTPase activity"/>
    <property type="evidence" value="ECO:0007669"/>
    <property type="project" value="InterPro"/>
</dbReference>
<keyword evidence="6" id="KW-0460">Magnesium</keyword>
<dbReference type="Pfam" id="PF00503">
    <property type="entry name" value="G-alpha"/>
    <property type="match status" value="1"/>
</dbReference>
<keyword evidence="2 5" id="KW-0547">Nucleotide-binding</keyword>
<feature type="binding site" evidence="5">
    <location>
        <begin position="159"/>
        <end position="163"/>
    </location>
    <ligand>
        <name>GTP</name>
        <dbReference type="ChEBI" id="CHEBI:37565"/>
    </ligand>
</feature>
<dbReference type="FunFam" id="3.40.50.300:FF:000720">
    <property type="entry name" value="Guanine nucleotide-binding protein G(k) subunit alpha"/>
    <property type="match status" value="1"/>
</dbReference>
<keyword evidence="1 6" id="KW-0479">Metal-binding</keyword>
<dbReference type="SUPFAM" id="SSF47895">
    <property type="entry name" value="Transducin (alpha subunit), insertion domain"/>
    <property type="match status" value="1"/>
</dbReference>
<dbReference type="PANTHER" id="PTHR10218">
    <property type="entry name" value="GTP-BINDING PROTEIN ALPHA SUBUNIT"/>
    <property type="match status" value="1"/>
</dbReference>
<dbReference type="PRINTS" id="PR00318">
    <property type="entry name" value="GPROTEINA"/>
</dbReference>
<dbReference type="SUPFAM" id="SSF52540">
    <property type="entry name" value="P-loop containing nucleoside triphosphate hydrolases"/>
    <property type="match status" value="1"/>
</dbReference>
<keyword evidence="3 5" id="KW-0342">GTP-binding</keyword>
<dbReference type="GO" id="GO:0031683">
    <property type="term" value="F:G-protein beta/gamma-subunit complex binding"/>
    <property type="evidence" value="ECO:0007669"/>
    <property type="project" value="InterPro"/>
</dbReference>
<dbReference type="GO" id="GO:0046872">
    <property type="term" value="F:metal ion binding"/>
    <property type="evidence" value="ECO:0007669"/>
    <property type="project" value="UniProtKB-KW"/>
</dbReference>
<dbReference type="PROSITE" id="PS51882">
    <property type="entry name" value="G_ALPHA"/>
    <property type="match status" value="1"/>
</dbReference>
<reference evidence="7" key="1">
    <citation type="journal article" date="2020" name="J. Eukaryot. Microbiol.">
        <title>De novo Sequencing, Assembly and Annotation of the Transcriptome for the Free-Living Testate Amoeba Arcella intermedia.</title>
        <authorList>
            <person name="Ribeiro G.M."/>
            <person name="Porfirio-Sousa A.L."/>
            <person name="Maurer-Alcala X.X."/>
            <person name="Katz L.A."/>
            <person name="Lahr D.J.G."/>
        </authorList>
    </citation>
    <scope>NUCLEOTIDE SEQUENCE</scope>
</reference>
<evidence type="ECO:0000256" key="6">
    <source>
        <dbReference type="PIRSR" id="PIRSR601019-2"/>
    </source>
</evidence>